<evidence type="ECO:0000313" key="4">
    <source>
        <dbReference type="Proteomes" id="UP000184356"/>
    </source>
</evidence>
<dbReference type="PANTHER" id="PTHR35395">
    <property type="entry name" value="DUF6536 DOMAIN-CONTAINING PROTEIN"/>
    <property type="match status" value="1"/>
</dbReference>
<dbReference type="GeneID" id="63760019"/>
<evidence type="ECO:0000256" key="1">
    <source>
        <dbReference type="SAM" id="Phobius"/>
    </source>
</evidence>
<dbReference type="Proteomes" id="UP000184356">
    <property type="component" value="Unassembled WGS sequence"/>
</dbReference>
<reference evidence="4" key="1">
    <citation type="journal article" date="2017" name="Genome Biol.">
        <title>Comparative genomics reveals high biological diversity and specific adaptations in the industrially and medically important fungal genus Aspergillus.</title>
        <authorList>
            <person name="de Vries R.P."/>
            <person name="Riley R."/>
            <person name="Wiebenga A."/>
            <person name="Aguilar-Osorio G."/>
            <person name="Amillis S."/>
            <person name="Uchima C.A."/>
            <person name="Anderluh G."/>
            <person name="Asadollahi M."/>
            <person name="Askin M."/>
            <person name="Barry K."/>
            <person name="Battaglia E."/>
            <person name="Bayram O."/>
            <person name="Benocci T."/>
            <person name="Braus-Stromeyer S.A."/>
            <person name="Caldana C."/>
            <person name="Canovas D."/>
            <person name="Cerqueira G.C."/>
            <person name="Chen F."/>
            <person name="Chen W."/>
            <person name="Choi C."/>
            <person name="Clum A."/>
            <person name="Dos Santos R.A."/>
            <person name="Damasio A.R."/>
            <person name="Diallinas G."/>
            <person name="Emri T."/>
            <person name="Fekete E."/>
            <person name="Flipphi M."/>
            <person name="Freyberg S."/>
            <person name="Gallo A."/>
            <person name="Gournas C."/>
            <person name="Habgood R."/>
            <person name="Hainaut M."/>
            <person name="Harispe M.L."/>
            <person name="Henrissat B."/>
            <person name="Hilden K.S."/>
            <person name="Hope R."/>
            <person name="Hossain A."/>
            <person name="Karabika E."/>
            <person name="Karaffa L."/>
            <person name="Karanyi Z."/>
            <person name="Krasevec N."/>
            <person name="Kuo A."/>
            <person name="Kusch H."/>
            <person name="LaButti K."/>
            <person name="Lagendijk E.L."/>
            <person name="Lapidus A."/>
            <person name="Levasseur A."/>
            <person name="Lindquist E."/>
            <person name="Lipzen A."/>
            <person name="Logrieco A.F."/>
            <person name="MacCabe A."/>
            <person name="Maekelae M.R."/>
            <person name="Malavazi I."/>
            <person name="Melin P."/>
            <person name="Meyer V."/>
            <person name="Mielnichuk N."/>
            <person name="Miskei M."/>
            <person name="Molnar A.P."/>
            <person name="Mule G."/>
            <person name="Ngan C.Y."/>
            <person name="Orejas M."/>
            <person name="Orosz E."/>
            <person name="Ouedraogo J.P."/>
            <person name="Overkamp K.M."/>
            <person name="Park H.-S."/>
            <person name="Perrone G."/>
            <person name="Piumi F."/>
            <person name="Punt P.J."/>
            <person name="Ram A.F."/>
            <person name="Ramon A."/>
            <person name="Rauscher S."/>
            <person name="Record E."/>
            <person name="Riano-Pachon D.M."/>
            <person name="Robert V."/>
            <person name="Roehrig J."/>
            <person name="Ruller R."/>
            <person name="Salamov A."/>
            <person name="Salih N.S."/>
            <person name="Samson R.A."/>
            <person name="Sandor E."/>
            <person name="Sanguinetti M."/>
            <person name="Schuetze T."/>
            <person name="Sepcic K."/>
            <person name="Shelest E."/>
            <person name="Sherlock G."/>
            <person name="Sophianopoulou V."/>
            <person name="Squina F.M."/>
            <person name="Sun H."/>
            <person name="Susca A."/>
            <person name="Todd R.B."/>
            <person name="Tsang A."/>
            <person name="Unkles S.E."/>
            <person name="van de Wiele N."/>
            <person name="van Rossen-Uffink D."/>
            <person name="Oliveira J.V."/>
            <person name="Vesth T.C."/>
            <person name="Visser J."/>
            <person name="Yu J.-H."/>
            <person name="Zhou M."/>
            <person name="Andersen M.R."/>
            <person name="Archer D.B."/>
            <person name="Baker S.E."/>
            <person name="Benoit I."/>
            <person name="Brakhage A.A."/>
            <person name="Braus G.H."/>
            <person name="Fischer R."/>
            <person name="Frisvad J.C."/>
            <person name="Goldman G.H."/>
            <person name="Houbraken J."/>
            <person name="Oakley B."/>
            <person name="Pocsi I."/>
            <person name="Scazzocchio C."/>
            <person name="Seiboth B."/>
            <person name="vanKuyk P.A."/>
            <person name="Wortman J."/>
            <person name="Dyer P.S."/>
            <person name="Grigoriev I.V."/>
        </authorList>
    </citation>
    <scope>NUCLEOTIDE SEQUENCE [LARGE SCALE GENOMIC DNA]</scope>
    <source>
        <strain evidence="4">CBS 593.65</strain>
    </source>
</reference>
<feature type="transmembrane region" description="Helical" evidence="1">
    <location>
        <begin position="51"/>
        <end position="74"/>
    </location>
</feature>
<name>A0A1L9T7X6_9EURO</name>
<dbReference type="PANTHER" id="PTHR35395:SF1">
    <property type="entry name" value="DUF6536 DOMAIN-CONTAINING PROTEIN"/>
    <property type="match status" value="1"/>
</dbReference>
<protein>
    <recommendedName>
        <fullName evidence="2">DUF6536 domain-containing protein</fullName>
    </recommendedName>
</protein>
<proteinExistence type="predicted"/>
<keyword evidence="1" id="KW-0812">Transmembrane</keyword>
<dbReference type="RefSeq" id="XP_040699356.1">
    <property type="nucleotide sequence ID" value="XM_040843946.1"/>
</dbReference>
<feature type="transmembrane region" description="Helical" evidence="1">
    <location>
        <begin position="457"/>
        <end position="480"/>
    </location>
</feature>
<feature type="transmembrane region" description="Helical" evidence="1">
    <location>
        <begin position="577"/>
        <end position="601"/>
    </location>
</feature>
<keyword evidence="1" id="KW-0472">Membrane</keyword>
<feature type="transmembrane region" description="Helical" evidence="1">
    <location>
        <begin position="355"/>
        <end position="379"/>
    </location>
</feature>
<keyword evidence="4" id="KW-1185">Reference proteome</keyword>
<evidence type="ECO:0000259" key="2">
    <source>
        <dbReference type="Pfam" id="PF20163"/>
    </source>
</evidence>
<sequence>MVLTMIRNPKSVVFSFSALQREHSLEDDEEQKISAPKESSEPRIAKWRRTLCLGSVTSVIVLIINLTMVLWASFRKSEHGRSVLALSNNCDRIKQLSTGVHLLINILSTLLLAASNFAMQCVAAPTRKDVNRSHARGEWLDIGVPSMRNLLRIPKMRLLLWLCLVLSSVPLHLLYNSTVYSTFSANVPYIYLANSTFTSLTPADINPDYRYSYISNEKRMVEISKNLTRLEPKDCISGYSTDFVSKYGSVVLISPDFHGYPWEDRFPGTGGWVSMEFFTMQTIKSPSYYYKGLPYDWACVEGPRTSRMSEDEGSRLCSDVQSRVRSGQDWIVEEHKVDYCLVEATSEKCSLEYSLPLAIVVIIANLAKAMLIGAVAFLLRGDPLLTVGDAVASFLRSPDGLTVETCLLTRERVSSDARKSGVQGQRYAALAKDSVYEPQPYIANPKRFWSSLPRARWASFISVYVLSLAVAISFLGLGLAKMPSTDGIWDSGLATVQSNTIIYNNNWPGGLIPNVLIANVPQLIYSVLYVLANGIFTNMTLAGEWNSFSHNRKGLRVSTSPQGNQRTSHFLSLPYRFGLPFIGLTALLHWLISQSIFLVSINAYDESVRRYPRSDVMALGYSPLAIIITICVGILLPAGLVLLGSRRFKSGMPVAGSCSLAIAAACHPRAKTDDDDELDIEYRRLKWGAEPCPPDEIGHCAFSDADVTMPMDGVLYR</sequence>
<feature type="transmembrane region" description="Helical" evidence="1">
    <location>
        <begin position="621"/>
        <end position="643"/>
    </location>
</feature>
<feature type="domain" description="DUF6536" evidence="2">
    <location>
        <begin position="47"/>
        <end position="198"/>
    </location>
</feature>
<dbReference type="STRING" id="1036612.A0A1L9T7X6"/>
<dbReference type="VEuPathDB" id="FungiDB:ASPSYDRAFT_208461"/>
<dbReference type="EMBL" id="KV878592">
    <property type="protein sequence ID" value="OJJ55550.1"/>
    <property type="molecule type" value="Genomic_DNA"/>
</dbReference>
<dbReference type="OrthoDB" id="5429634at2759"/>
<keyword evidence="1" id="KW-1133">Transmembrane helix</keyword>
<feature type="transmembrane region" description="Helical" evidence="1">
    <location>
        <begin position="158"/>
        <end position="175"/>
    </location>
</feature>
<accession>A0A1L9T7X6</accession>
<organism evidence="3 4">
    <name type="scientific">Aspergillus sydowii CBS 593.65</name>
    <dbReference type="NCBI Taxonomy" id="1036612"/>
    <lineage>
        <taxon>Eukaryota</taxon>
        <taxon>Fungi</taxon>
        <taxon>Dikarya</taxon>
        <taxon>Ascomycota</taxon>
        <taxon>Pezizomycotina</taxon>
        <taxon>Eurotiomycetes</taxon>
        <taxon>Eurotiomycetidae</taxon>
        <taxon>Eurotiales</taxon>
        <taxon>Aspergillaceae</taxon>
        <taxon>Aspergillus</taxon>
        <taxon>Aspergillus subgen. Nidulantes</taxon>
    </lineage>
</organism>
<dbReference type="Pfam" id="PF20163">
    <property type="entry name" value="DUF6536"/>
    <property type="match status" value="1"/>
</dbReference>
<dbReference type="InterPro" id="IPR046623">
    <property type="entry name" value="DUF6536"/>
</dbReference>
<dbReference type="AlphaFoldDB" id="A0A1L9T7X6"/>
<feature type="transmembrane region" description="Helical" evidence="1">
    <location>
        <begin position="102"/>
        <end position="123"/>
    </location>
</feature>
<evidence type="ECO:0000313" key="3">
    <source>
        <dbReference type="EMBL" id="OJJ55550.1"/>
    </source>
</evidence>
<gene>
    <name evidence="3" type="ORF">ASPSYDRAFT_208461</name>
</gene>